<accession>A0A4S8IXL4</accession>
<keyword evidence="2" id="KW-1185">Reference proteome</keyword>
<name>A0A4S8IXL4_MUSBA</name>
<evidence type="ECO:0000313" key="2">
    <source>
        <dbReference type="Proteomes" id="UP000317650"/>
    </source>
</evidence>
<evidence type="ECO:0000313" key="1">
    <source>
        <dbReference type="EMBL" id="THU52672.1"/>
    </source>
</evidence>
<reference evidence="1 2" key="1">
    <citation type="journal article" date="2019" name="Nat. Plants">
        <title>Genome sequencing of Musa balbisiana reveals subgenome evolution and function divergence in polyploid bananas.</title>
        <authorList>
            <person name="Yao X."/>
        </authorList>
    </citation>
    <scope>NUCLEOTIDE SEQUENCE [LARGE SCALE GENOMIC DNA]</scope>
    <source>
        <strain evidence="2">cv. DH-PKW</strain>
        <tissue evidence="1">Leaves</tissue>
    </source>
</reference>
<gene>
    <name evidence="1" type="ORF">C4D60_Mb10t06400</name>
</gene>
<sequence>MTPFFALLSPQNPRSFLEPTLMPWPAIQPRALQSQSRLISRFLHMATMGADFAQAYVMKKLNKERMKSLEEKMGTGAEQQELNKSAFWMMTKKIRPNAERDLWHRCNDKRNGCSFYCHKSTSISPQSCRDHILCNYLTLRIIYENETDRPNDPSCCNRNKKL</sequence>
<dbReference type="Proteomes" id="UP000317650">
    <property type="component" value="Chromosome 10"/>
</dbReference>
<dbReference type="EMBL" id="PYDT01000008">
    <property type="protein sequence ID" value="THU52672.1"/>
    <property type="molecule type" value="Genomic_DNA"/>
</dbReference>
<comment type="caution">
    <text evidence="1">The sequence shown here is derived from an EMBL/GenBank/DDBJ whole genome shotgun (WGS) entry which is preliminary data.</text>
</comment>
<organism evidence="1 2">
    <name type="scientific">Musa balbisiana</name>
    <name type="common">Banana</name>
    <dbReference type="NCBI Taxonomy" id="52838"/>
    <lineage>
        <taxon>Eukaryota</taxon>
        <taxon>Viridiplantae</taxon>
        <taxon>Streptophyta</taxon>
        <taxon>Embryophyta</taxon>
        <taxon>Tracheophyta</taxon>
        <taxon>Spermatophyta</taxon>
        <taxon>Magnoliopsida</taxon>
        <taxon>Liliopsida</taxon>
        <taxon>Zingiberales</taxon>
        <taxon>Musaceae</taxon>
        <taxon>Musa</taxon>
    </lineage>
</organism>
<dbReference type="AlphaFoldDB" id="A0A4S8IXL4"/>
<proteinExistence type="predicted"/>
<protein>
    <submittedName>
        <fullName evidence="1">Uncharacterized protein</fullName>
    </submittedName>
</protein>